<feature type="compositionally biased region" description="Polar residues" evidence="1">
    <location>
        <begin position="51"/>
        <end position="61"/>
    </location>
</feature>
<name>A0A3Q0J2B7_DIACI</name>
<dbReference type="Gene3D" id="3.30.160.20">
    <property type="match status" value="1"/>
</dbReference>
<sequence length="126" mass="14445">MRRRYFYNNSNAYYQRRNSKPRQGGAPPTEDIVKQKIPRKNAQKPPAVPAVSTNASISLTGTQPKNSVTILHERYHNEKIEYRELARMGPDHKPSFKISVKVRTCHHGLTNIGLMTNEMEVNLLKS</sequence>
<feature type="region of interest" description="Disordered" evidence="1">
    <location>
        <begin position="1"/>
        <end position="61"/>
    </location>
</feature>
<keyword evidence="2" id="KW-1185">Reference proteome</keyword>
<dbReference type="AlphaFoldDB" id="A0A3Q0J2B7"/>
<dbReference type="SUPFAM" id="SSF54768">
    <property type="entry name" value="dsRNA-binding domain-like"/>
    <property type="match status" value="1"/>
</dbReference>
<accession>A0A3Q0J2B7</accession>
<evidence type="ECO:0000313" key="3">
    <source>
        <dbReference type="RefSeq" id="XP_026681098.1"/>
    </source>
</evidence>
<reference evidence="3" key="1">
    <citation type="submission" date="2025-08" db="UniProtKB">
        <authorList>
            <consortium name="RefSeq"/>
        </authorList>
    </citation>
    <scope>IDENTIFICATION</scope>
</reference>
<dbReference type="RefSeq" id="XP_026681098.1">
    <property type="nucleotide sequence ID" value="XM_026825297.1"/>
</dbReference>
<protein>
    <submittedName>
        <fullName evidence="3">Uncharacterized protein LOC103511559 isoform X2</fullName>
    </submittedName>
</protein>
<proteinExistence type="predicted"/>
<dbReference type="Proteomes" id="UP000079169">
    <property type="component" value="Unplaced"/>
</dbReference>
<dbReference type="GeneID" id="103511559"/>
<evidence type="ECO:0000313" key="2">
    <source>
        <dbReference type="Proteomes" id="UP000079169"/>
    </source>
</evidence>
<organism evidence="2 3">
    <name type="scientific">Diaphorina citri</name>
    <name type="common">Asian citrus psyllid</name>
    <dbReference type="NCBI Taxonomy" id="121845"/>
    <lineage>
        <taxon>Eukaryota</taxon>
        <taxon>Metazoa</taxon>
        <taxon>Ecdysozoa</taxon>
        <taxon>Arthropoda</taxon>
        <taxon>Hexapoda</taxon>
        <taxon>Insecta</taxon>
        <taxon>Pterygota</taxon>
        <taxon>Neoptera</taxon>
        <taxon>Paraneoptera</taxon>
        <taxon>Hemiptera</taxon>
        <taxon>Sternorrhyncha</taxon>
        <taxon>Psylloidea</taxon>
        <taxon>Psyllidae</taxon>
        <taxon>Diaphorininae</taxon>
        <taxon>Diaphorina</taxon>
    </lineage>
</organism>
<evidence type="ECO:0000256" key="1">
    <source>
        <dbReference type="SAM" id="MobiDB-lite"/>
    </source>
</evidence>
<gene>
    <name evidence="3" type="primary">LOC103511559</name>
</gene>